<dbReference type="InterPro" id="IPR001607">
    <property type="entry name" value="Znf_UBP"/>
</dbReference>
<dbReference type="EMBL" id="JBHMCE010000003">
    <property type="protein sequence ID" value="MFB9526861.1"/>
    <property type="molecule type" value="Genomic_DNA"/>
</dbReference>
<name>A0ABV5PWJ1_9ACTN</name>
<evidence type="ECO:0000313" key="3">
    <source>
        <dbReference type="Proteomes" id="UP001589646"/>
    </source>
</evidence>
<dbReference type="Pfam" id="PF02148">
    <property type="entry name" value="zf-UBP"/>
    <property type="match status" value="1"/>
</dbReference>
<dbReference type="Proteomes" id="UP001589646">
    <property type="component" value="Unassembled WGS sequence"/>
</dbReference>
<evidence type="ECO:0000259" key="1">
    <source>
        <dbReference type="PROSITE" id="PS50271"/>
    </source>
</evidence>
<sequence length="103" mass="11469">MTLDAADANVTARAGQNGRAPRCDHLDRLSAVRRGLPECRECLALGWAWTRLVACLTCGWVACSDDSPGCHARAHYHETDHPVVAALESELAWRWCYVHERIV</sequence>
<dbReference type="Gene3D" id="3.30.40.10">
    <property type="entry name" value="Zinc/RING finger domain, C3HC4 (zinc finger)"/>
    <property type="match status" value="1"/>
</dbReference>
<dbReference type="InterPro" id="IPR013083">
    <property type="entry name" value="Znf_RING/FYVE/PHD"/>
</dbReference>
<dbReference type="RefSeq" id="WP_346124056.1">
    <property type="nucleotide sequence ID" value="NZ_BAAAXC010000014.1"/>
</dbReference>
<comment type="caution">
    <text evidence="2">The sequence shown here is derived from an EMBL/GenBank/DDBJ whole genome shotgun (WGS) entry which is preliminary data.</text>
</comment>
<feature type="domain" description="UBP-type" evidence="1">
    <location>
        <begin position="21"/>
        <end position="103"/>
    </location>
</feature>
<dbReference type="SUPFAM" id="SSF57850">
    <property type="entry name" value="RING/U-box"/>
    <property type="match status" value="1"/>
</dbReference>
<reference evidence="2 3" key="1">
    <citation type="submission" date="2024-09" db="EMBL/GenBank/DDBJ databases">
        <authorList>
            <person name="Sun Q."/>
            <person name="Mori K."/>
        </authorList>
    </citation>
    <scope>NUCLEOTIDE SEQUENCE [LARGE SCALE GENOMIC DNA]</scope>
    <source>
        <strain evidence="2 3">JCM 3323</strain>
    </source>
</reference>
<gene>
    <name evidence="2" type="ORF">ACFFRN_09610</name>
</gene>
<protein>
    <submittedName>
        <fullName evidence="2">UBP-type zinc finger domain-containing protein</fullName>
    </submittedName>
</protein>
<proteinExistence type="predicted"/>
<accession>A0ABV5PWJ1</accession>
<evidence type="ECO:0000313" key="2">
    <source>
        <dbReference type="EMBL" id="MFB9526861.1"/>
    </source>
</evidence>
<keyword evidence="3" id="KW-1185">Reference proteome</keyword>
<organism evidence="2 3">
    <name type="scientific">Nonomuraea roseola</name>
    <dbReference type="NCBI Taxonomy" id="46179"/>
    <lineage>
        <taxon>Bacteria</taxon>
        <taxon>Bacillati</taxon>
        <taxon>Actinomycetota</taxon>
        <taxon>Actinomycetes</taxon>
        <taxon>Streptosporangiales</taxon>
        <taxon>Streptosporangiaceae</taxon>
        <taxon>Nonomuraea</taxon>
    </lineage>
</organism>
<dbReference type="PROSITE" id="PS50271">
    <property type="entry name" value="ZF_UBP"/>
    <property type="match status" value="1"/>
</dbReference>